<dbReference type="PANTHER" id="PTHR43852">
    <property type="entry name" value="NUCLEOTIDYLTRANSFERASE"/>
    <property type="match status" value="1"/>
</dbReference>
<evidence type="ECO:0000313" key="3">
    <source>
        <dbReference type="Proteomes" id="UP000177383"/>
    </source>
</evidence>
<proteinExistence type="predicted"/>
<organism evidence="2 3">
    <name type="scientific">Candidatus Gottesmanbacteria bacterium RIFCSPHIGHO2_01_FULL_39_10</name>
    <dbReference type="NCBI Taxonomy" id="1798375"/>
    <lineage>
        <taxon>Bacteria</taxon>
        <taxon>Candidatus Gottesmaniibacteriota</taxon>
    </lineage>
</organism>
<dbReference type="PANTHER" id="PTHR43852:SF2">
    <property type="entry name" value="PROTEIN ADENYLYLTRANSFERASE MNTA"/>
    <property type="match status" value="1"/>
</dbReference>
<dbReference type="NCBIfam" id="NF047752">
    <property type="entry name" value="MntA_antitoxin"/>
    <property type="match status" value="1"/>
</dbReference>
<sequence length="96" mass="11124">MDKITSSPQLVEICKQNNIEYLGLFGSYSRGENTASSDIDLLVEFSETKSLFELSRVAQRLEQILGNKVDLVLKNNIKPRIQPYIYQDLRPIYEKR</sequence>
<dbReference type="STRING" id="1798375.A2773_00575"/>
<protein>
    <recommendedName>
        <fullName evidence="1">Polymerase beta nucleotidyltransferase domain-containing protein</fullName>
    </recommendedName>
</protein>
<dbReference type="InterPro" id="IPR052930">
    <property type="entry name" value="TA_antitoxin_MntA"/>
</dbReference>
<dbReference type="SUPFAM" id="SSF81301">
    <property type="entry name" value="Nucleotidyltransferase"/>
    <property type="match status" value="1"/>
</dbReference>
<dbReference type="Gene3D" id="3.30.460.10">
    <property type="entry name" value="Beta Polymerase, domain 2"/>
    <property type="match status" value="1"/>
</dbReference>
<reference evidence="2 3" key="1">
    <citation type="journal article" date="2016" name="Nat. Commun.">
        <title>Thousands of microbial genomes shed light on interconnected biogeochemical processes in an aquifer system.</title>
        <authorList>
            <person name="Anantharaman K."/>
            <person name="Brown C.T."/>
            <person name="Hug L.A."/>
            <person name="Sharon I."/>
            <person name="Castelle C.J."/>
            <person name="Probst A.J."/>
            <person name="Thomas B.C."/>
            <person name="Singh A."/>
            <person name="Wilkins M.J."/>
            <person name="Karaoz U."/>
            <person name="Brodie E.L."/>
            <person name="Williams K.H."/>
            <person name="Hubbard S.S."/>
            <person name="Banfield J.F."/>
        </authorList>
    </citation>
    <scope>NUCLEOTIDE SEQUENCE [LARGE SCALE GENOMIC DNA]</scope>
</reference>
<dbReference type="Proteomes" id="UP000177383">
    <property type="component" value="Unassembled WGS sequence"/>
</dbReference>
<dbReference type="EMBL" id="MFJE01000048">
    <property type="protein sequence ID" value="OGG13528.1"/>
    <property type="molecule type" value="Genomic_DNA"/>
</dbReference>
<evidence type="ECO:0000259" key="1">
    <source>
        <dbReference type="Pfam" id="PF18765"/>
    </source>
</evidence>
<dbReference type="Pfam" id="PF18765">
    <property type="entry name" value="Polbeta"/>
    <property type="match status" value="1"/>
</dbReference>
<dbReference type="InterPro" id="IPR043519">
    <property type="entry name" value="NT_sf"/>
</dbReference>
<dbReference type="InterPro" id="IPR041633">
    <property type="entry name" value="Polbeta"/>
</dbReference>
<name>A0A1F5ZM68_9BACT</name>
<comment type="caution">
    <text evidence="2">The sequence shown here is derived from an EMBL/GenBank/DDBJ whole genome shotgun (WGS) entry which is preliminary data.</text>
</comment>
<accession>A0A1F5ZM68</accession>
<evidence type="ECO:0000313" key="2">
    <source>
        <dbReference type="EMBL" id="OGG13528.1"/>
    </source>
</evidence>
<dbReference type="AlphaFoldDB" id="A0A1F5ZM68"/>
<feature type="domain" description="Polymerase beta nucleotidyltransferase" evidence="1">
    <location>
        <begin position="9"/>
        <end position="95"/>
    </location>
</feature>
<dbReference type="CDD" id="cd05403">
    <property type="entry name" value="NT_KNTase_like"/>
    <property type="match status" value="1"/>
</dbReference>
<gene>
    <name evidence="2" type="ORF">A2773_00575</name>
</gene>